<dbReference type="SUPFAM" id="SSF52172">
    <property type="entry name" value="CheY-like"/>
    <property type="match status" value="1"/>
</dbReference>
<organism evidence="3 4">
    <name type="scientific">Candidatus Desulfacyla euxinica</name>
    <dbReference type="NCBI Taxonomy" id="2841693"/>
    <lineage>
        <taxon>Bacteria</taxon>
        <taxon>Deltaproteobacteria</taxon>
        <taxon>Candidatus Desulfacyla</taxon>
    </lineage>
</organism>
<gene>
    <name evidence="3" type="ORF">H8E19_03465</name>
</gene>
<feature type="domain" description="Zinc finger/thioredoxin putative" evidence="2">
    <location>
        <begin position="1"/>
        <end position="34"/>
    </location>
</feature>
<dbReference type="AlphaFoldDB" id="A0A8J6T702"/>
<name>A0A8J6T702_9DELT</name>
<evidence type="ECO:0000259" key="2">
    <source>
        <dbReference type="Pfam" id="PF13717"/>
    </source>
</evidence>
<evidence type="ECO:0000313" key="3">
    <source>
        <dbReference type="EMBL" id="MBC8176439.1"/>
    </source>
</evidence>
<evidence type="ECO:0000313" key="4">
    <source>
        <dbReference type="Proteomes" id="UP000650524"/>
    </source>
</evidence>
<dbReference type="EMBL" id="JACNJD010000136">
    <property type="protein sequence ID" value="MBC8176439.1"/>
    <property type="molecule type" value="Genomic_DNA"/>
</dbReference>
<feature type="region of interest" description="Disordered" evidence="1">
    <location>
        <begin position="43"/>
        <end position="74"/>
    </location>
</feature>
<comment type="caution">
    <text evidence="3">The sequence shown here is derived from an EMBL/GenBank/DDBJ whole genome shotgun (WGS) entry which is preliminary data.</text>
</comment>
<accession>A0A8J6T702</accession>
<proteinExistence type="predicted"/>
<sequence>MEIVCESCKAKLNIPDEKVPQGKRVSVACPRCKNKLIIDTTASKPEIPVPQFQDPAESDSAGEDMADTSNEETYKPSQFEEMSEFDDMEADSALDSYEEGEKLALVMVDDTKHSEKIKTALDELEYNSIRAENTQEAVAKMRFQNFDLVILSDLFDNIPLEQSPIFEYLNHLSMSFRRKMFVVLIGDKFRTMDHMMAFTLSANLVVNGKDLEKLSNILRRAISENEKFYKVFMDTLIETGKA</sequence>
<dbReference type="InterPro" id="IPR011006">
    <property type="entry name" value="CheY-like_superfamily"/>
</dbReference>
<reference evidence="3 4" key="1">
    <citation type="submission" date="2020-08" db="EMBL/GenBank/DDBJ databases">
        <title>Bridging the membrane lipid divide: bacteria of the FCB group superphylum have the potential to synthesize archaeal ether lipids.</title>
        <authorList>
            <person name="Villanueva L."/>
            <person name="Von Meijenfeldt F.A.B."/>
            <person name="Westbye A.B."/>
            <person name="Yadav S."/>
            <person name="Hopmans E.C."/>
            <person name="Dutilh B.E."/>
            <person name="Sinninghe Damste J.S."/>
        </authorList>
    </citation>
    <scope>NUCLEOTIDE SEQUENCE [LARGE SCALE GENOMIC DNA]</scope>
    <source>
        <strain evidence="3">NIOZ-UU27</strain>
    </source>
</reference>
<dbReference type="InterPro" id="IPR011723">
    <property type="entry name" value="Znf/thioredoxin_put"/>
</dbReference>
<protein>
    <submittedName>
        <fullName evidence="3">Zinc-ribbon domain-containing protein</fullName>
    </submittedName>
</protein>
<dbReference type="Proteomes" id="UP000650524">
    <property type="component" value="Unassembled WGS sequence"/>
</dbReference>
<evidence type="ECO:0000256" key="1">
    <source>
        <dbReference type="SAM" id="MobiDB-lite"/>
    </source>
</evidence>
<dbReference type="Pfam" id="PF13717">
    <property type="entry name" value="Zn_ribbon_4"/>
    <property type="match status" value="1"/>
</dbReference>
<feature type="compositionally biased region" description="Acidic residues" evidence="1">
    <location>
        <begin position="56"/>
        <end position="70"/>
    </location>
</feature>